<keyword evidence="3" id="KW-1185">Reference proteome</keyword>
<dbReference type="AlphaFoldDB" id="W9RXI5"/>
<evidence type="ECO:0000256" key="1">
    <source>
        <dbReference type="SAM" id="MobiDB-lite"/>
    </source>
</evidence>
<protein>
    <submittedName>
        <fullName evidence="2">Uncharacterized protein</fullName>
    </submittedName>
</protein>
<gene>
    <name evidence="2" type="ORF">L484_025601</name>
</gene>
<name>W9RXI5_9ROSA</name>
<sequence>MYYVVALDLDPRRETNDTEKRLKTPEISHSDPKVTKSNKPRITIGSRHCHVSIAGALTADTVLAEMDLVHKGGDRPGSVRCLIGRGLVNKSGPQIVVGVRRSRLREVFSSNADLQRSLFSPAPILDGGERKSATELHPRCHKQHRDGCCLKRSLMKPTGMVNQNRKPSAVGDPYASNRNAIPQCDIGVTTPLRRLLLGMRRPAAEIMARVCR</sequence>
<dbReference type="Proteomes" id="UP000030645">
    <property type="component" value="Unassembled WGS sequence"/>
</dbReference>
<feature type="compositionally biased region" description="Basic and acidic residues" evidence="1">
    <location>
        <begin position="15"/>
        <end position="34"/>
    </location>
</feature>
<proteinExistence type="predicted"/>
<evidence type="ECO:0000313" key="2">
    <source>
        <dbReference type="EMBL" id="EXB76247.1"/>
    </source>
</evidence>
<organism evidence="2 3">
    <name type="scientific">Morus notabilis</name>
    <dbReference type="NCBI Taxonomy" id="981085"/>
    <lineage>
        <taxon>Eukaryota</taxon>
        <taxon>Viridiplantae</taxon>
        <taxon>Streptophyta</taxon>
        <taxon>Embryophyta</taxon>
        <taxon>Tracheophyta</taxon>
        <taxon>Spermatophyta</taxon>
        <taxon>Magnoliopsida</taxon>
        <taxon>eudicotyledons</taxon>
        <taxon>Gunneridae</taxon>
        <taxon>Pentapetalae</taxon>
        <taxon>rosids</taxon>
        <taxon>fabids</taxon>
        <taxon>Rosales</taxon>
        <taxon>Moraceae</taxon>
        <taxon>Moreae</taxon>
        <taxon>Morus</taxon>
    </lineage>
</organism>
<accession>W9RXI5</accession>
<reference evidence="3" key="1">
    <citation type="submission" date="2013-01" db="EMBL/GenBank/DDBJ databases">
        <title>Draft Genome Sequence of a Mulberry Tree, Morus notabilis C.K. Schneid.</title>
        <authorList>
            <person name="He N."/>
            <person name="Zhao S."/>
        </authorList>
    </citation>
    <scope>NUCLEOTIDE SEQUENCE</scope>
</reference>
<dbReference type="EMBL" id="KE344715">
    <property type="protein sequence ID" value="EXB76247.1"/>
    <property type="molecule type" value="Genomic_DNA"/>
</dbReference>
<feature type="region of interest" description="Disordered" evidence="1">
    <location>
        <begin position="15"/>
        <end position="39"/>
    </location>
</feature>
<evidence type="ECO:0000313" key="3">
    <source>
        <dbReference type="Proteomes" id="UP000030645"/>
    </source>
</evidence>